<keyword evidence="1" id="KW-0560">Oxidoreductase</keyword>
<dbReference type="PANTHER" id="PTHR43157:SF31">
    <property type="entry name" value="PHOSPHATIDYLINOSITOL-GLYCAN BIOSYNTHESIS CLASS F PROTEIN"/>
    <property type="match status" value="1"/>
</dbReference>
<accession>A0A8J2P1D7</accession>
<evidence type="ECO:0000256" key="2">
    <source>
        <dbReference type="SAM" id="Phobius"/>
    </source>
</evidence>
<dbReference type="Pfam" id="PF00106">
    <property type="entry name" value="adh_short"/>
    <property type="match status" value="1"/>
</dbReference>
<dbReference type="Proteomes" id="UP000708208">
    <property type="component" value="Unassembled WGS sequence"/>
</dbReference>
<evidence type="ECO:0000313" key="4">
    <source>
        <dbReference type="Proteomes" id="UP000708208"/>
    </source>
</evidence>
<proteinExistence type="predicted"/>
<reference evidence="3" key="1">
    <citation type="submission" date="2021-06" db="EMBL/GenBank/DDBJ databases">
        <authorList>
            <person name="Hodson N. C."/>
            <person name="Mongue J. A."/>
            <person name="Jaron S. K."/>
        </authorList>
    </citation>
    <scope>NUCLEOTIDE SEQUENCE</scope>
</reference>
<dbReference type="EMBL" id="CAJVCH010277477">
    <property type="protein sequence ID" value="CAG7734838.1"/>
    <property type="molecule type" value="Genomic_DNA"/>
</dbReference>
<dbReference type="AlphaFoldDB" id="A0A8J2P1D7"/>
<sequence>MDLLKMTKDYLMDKQRSSFRGLADRSHEENIQGKIVLVTGASSGLGKVVSLQLAKRGATVIMACRNFIKGSRAMVEIKSKTNNGELVLMDLDLADFDSVRKFAYTVIERFPHINILINNAGILNGNGVLRNTKDHFEMHMAVNCLGHFLLTNLLLDHLKMGAPSRVVFLTSSIHVLANLNLEDLNLERASSLGFGNFVPYSNSKLAIALIARELGRRLEGSGVHTYSVCPGMIRTELFRNETWYKQTIYRFNLFFAGMTVNEGVEGILFCALSKKCAAESGKLYRFCKLWETANKNLKDELAIKMWSAYGTKLVKTHNQKQKLIQARSIQMPDMKIRFQNQVRPYQSKSENNQFYACITESEWELYKAKSRIFNPCECCVCTFCNLRVNCIIIAFYIIGSGILGMVTHSIFIPADCEMAPNDYIQDACKNHSAPTLHSMRTYRGLYISFYLLFTLFCWIVGILLLAATFGRNALAAIIAAICINVSSLLYFMQCVCLIIFFHNWPQMPLSFLQWKDDLLRTPAIALQIIFSLLIVFTVVIHLYFSFCSFQLSRQIKAEVDVLKNYPTNAKAQKVIVIENSSVQNTMA</sequence>
<keyword evidence="2" id="KW-0472">Membrane</keyword>
<dbReference type="InterPro" id="IPR002347">
    <property type="entry name" value="SDR_fam"/>
</dbReference>
<dbReference type="OrthoDB" id="191139at2759"/>
<feature type="transmembrane region" description="Helical" evidence="2">
    <location>
        <begin position="523"/>
        <end position="544"/>
    </location>
</feature>
<keyword evidence="2" id="KW-0812">Transmembrane</keyword>
<feature type="transmembrane region" description="Helical" evidence="2">
    <location>
        <begin position="473"/>
        <end position="502"/>
    </location>
</feature>
<keyword evidence="4" id="KW-1185">Reference proteome</keyword>
<name>A0A8J2P1D7_9HEXA</name>
<evidence type="ECO:0000256" key="1">
    <source>
        <dbReference type="ARBA" id="ARBA00023002"/>
    </source>
</evidence>
<dbReference type="PANTHER" id="PTHR43157">
    <property type="entry name" value="PHOSPHATIDYLINOSITOL-GLYCAN BIOSYNTHESIS CLASS F PROTEIN-RELATED"/>
    <property type="match status" value="1"/>
</dbReference>
<organism evidence="3 4">
    <name type="scientific">Allacma fusca</name>
    <dbReference type="NCBI Taxonomy" id="39272"/>
    <lineage>
        <taxon>Eukaryota</taxon>
        <taxon>Metazoa</taxon>
        <taxon>Ecdysozoa</taxon>
        <taxon>Arthropoda</taxon>
        <taxon>Hexapoda</taxon>
        <taxon>Collembola</taxon>
        <taxon>Symphypleona</taxon>
        <taxon>Sminthuridae</taxon>
        <taxon>Allacma</taxon>
    </lineage>
</organism>
<comment type="caution">
    <text evidence="3">The sequence shown here is derived from an EMBL/GenBank/DDBJ whole genome shotgun (WGS) entry which is preliminary data.</text>
</comment>
<dbReference type="GO" id="GO:0016491">
    <property type="term" value="F:oxidoreductase activity"/>
    <property type="evidence" value="ECO:0007669"/>
    <property type="project" value="UniProtKB-KW"/>
</dbReference>
<keyword evidence="2" id="KW-1133">Transmembrane helix</keyword>
<protein>
    <submittedName>
        <fullName evidence="3">Uncharacterized protein</fullName>
    </submittedName>
</protein>
<feature type="transmembrane region" description="Helical" evidence="2">
    <location>
        <begin position="445"/>
        <end position="467"/>
    </location>
</feature>
<evidence type="ECO:0000313" key="3">
    <source>
        <dbReference type="EMBL" id="CAG7734838.1"/>
    </source>
</evidence>
<gene>
    <name evidence="3" type="ORF">AFUS01_LOCUS23203</name>
</gene>
<feature type="transmembrane region" description="Helical" evidence="2">
    <location>
        <begin position="391"/>
        <end position="412"/>
    </location>
</feature>